<dbReference type="NCBIfam" id="TIGR02937">
    <property type="entry name" value="sigma70-ECF"/>
    <property type="match status" value="1"/>
</dbReference>
<dbReference type="GO" id="GO:0004518">
    <property type="term" value="F:nuclease activity"/>
    <property type="evidence" value="ECO:0007669"/>
    <property type="project" value="InterPro"/>
</dbReference>
<dbReference type="InterPro" id="IPR013325">
    <property type="entry name" value="RNA_pol_sigma_r2"/>
</dbReference>
<dbReference type="SUPFAM" id="SSF88946">
    <property type="entry name" value="Sigma2 domain of RNA polymerase sigma factors"/>
    <property type="match status" value="1"/>
</dbReference>
<dbReference type="Pfam" id="PF02577">
    <property type="entry name" value="BFN_dom"/>
    <property type="match status" value="1"/>
</dbReference>
<sequence length="689" mass="78157">MQENSDAHLVARALADDAQAFPLLIERYQAMAFYLARRSIGEDETARELVQEAFLQAYLSLEHLREAASFKSWFYGIVLNICRSWRRMHPELAVSLDTQAPLFERSFVSDPQELVEEHELRQMVRAALQTLTPKNQAVAYLFYYEDLSIQEIASRLNIAPSAVKNRLHKGRQQLSAQLQIHYPEIGKHTASASRKRSIMHYLKLVKAVQESHMFSKLTLPILLDEAGQRAWIPRLSAYTYMHTQKNLALEQDEPEPDTTDFLVDMLHALKGRVEEVAVEVLYEDLLYARVRLQGARGAKTLKARFEDALQLAIREQSPIAVAEEVLERQAIALSDYGETQPEQLASIEQLIEQRSYSALARREEASNLDFSAGLHGWQIFTPIQAASYQLDQQQRYQNKVSLRFTLQQEDGPHIVLLSYKSFSARQYRGKRLRVRAYMKAEGMPQPLFHMRLSGQFRHIATDEEDRVITSYNVDNDTLYIADSGRWTAHDLVMDIPEQAESITLNFVARERSKGTFWVDGVQLETVDKQVALSELSIDPPPLKAVNLDFAQDLLFWKTRGKTPWQYERGVDHSSASPAAYLKASVAAPDAPYTLQQTVSAQRYGGHAVRLSASVKTSSVAQQASLFLAARFGNSDAKEVLKGTNDWTRYELVLTIPANASGLSFGITLHGQGQIWLKDVQLQLLETSQQ</sequence>
<evidence type="ECO:0000256" key="4">
    <source>
        <dbReference type="ARBA" id="ARBA00023125"/>
    </source>
</evidence>
<dbReference type="CDD" id="cd06171">
    <property type="entry name" value="Sigma70_r4"/>
    <property type="match status" value="1"/>
</dbReference>
<keyword evidence="2" id="KW-0805">Transcription regulation</keyword>
<dbReference type="InterPro" id="IPR007627">
    <property type="entry name" value="RNA_pol_sigma70_r2"/>
</dbReference>
<dbReference type="InterPro" id="IPR014284">
    <property type="entry name" value="RNA_pol_sigma-70_dom"/>
</dbReference>
<evidence type="ECO:0000256" key="1">
    <source>
        <dbReference type="ARBA" id="ARBA00010641"/>
    </source>
</evidence>
<evidence type="ECO:0000313" key="8">
    <source>
        <dbReference type="Proteomes" id="UP000290365"/>
    </source>
</evidence>
<evidence type="ECO:0000259" key="6">
    <source>
        <dbReference type="PROSITE" id="PS51658"/>
    </source>
</evidence>
<keyword evidence="4" id="KW-0238">DNA-binding</keyword>
<evidence type="ECO:0000256" key="2">
    <source>
        <dbReference type="ARBA" id="ARBA00023015"/>
    </source>
</evidence>
<accession>A0A4P6JYI3</accession>
<name>A0A4P6JYI3_KTERU</name>
<dbReference type="InterPro" id="IPR039425">
    <property type="entry name" value="RNA_pol_sigma-70-like"/>
</dbReference>
<keyword evidence="8" id="KW-1185">Reference proteome</keyword>
<dbReference type="GO" id="GO:0006352">
    <property type="term" value="P:DNA-templated transcription initiation"/>
    <property type="evidence" value="ECO:0007669"/>
    <property type="project" value="InterPro"/>
</dbReference>
<dbReference type="InterPro" id="IPR013249">
    <property type="entry name" value="RNA_pol_sigma70_r4_t2"/>
</dbReference>
<dbReference type="InterPro" id="IPR003729">
    <property type="entry name" value="Bi_nuclease_dom"/>
</dbReference>
<reference evidence="7 8" key="1">
    <citation type="submission" date="2019-01" db="EMBL/GenBank/DDBJ databases">
        <title>Ktedonosporobacter rubrisoli SCAWS-G2.</title>
        <authorList>
            <person name="Huang Y."/>
            <person name="Yan B."/>
        </authorList>
    </citation>
    <scope>NUCLEOTIDE SEQUENCE [LARGE SCALE GENOMIC DNA]</scope>
    <source>
        <strain evidence="7 8">SCAWS-G2</strain>
    </source>
</reference>
<dbReference type="Gene3D" id="1.10.10.10">
    <property type="entry name" value="Winged helix-like DNA-binding domain superfamily/Winged helix DNA-binding domain"/>
    <property type="match status" value="1"/>
</dbReference>
<dbReference type="Pfam" id="PF04542">
    <property type="entry name" value="Sigma70_r2"/>
    <property type="match status" value="1"/>
</dbReference>
<gene>
    <name evidence="7" type="ORF">EPA93_34830</name>
</gene>
<dbReference type="PANTHER" id="PTHR43133">
    <property type="entry name" value="RNA POLYMERASE ECF-TYPE SIGMA FACTO"/>
    <property type="match status" value="1"/>
</dbReference>
<evidence type="ECO:0000256" key="5">
    <source>
        <dbReference type="ARBA" id="ARBA00023163"/>
    </source>
</evidence>
<organism evidence="7 8">
    <name type="scientific">Ktedonosporobacter rubrisoli</name>
    <dbReference type="NCBI Taxonomy" id="2509675"/>
    <lineage>
        <taxon>Bacteria</taxon>
        <taxon>Bacillati</taxon>
        <taxon>Chloroflexota</taxon>
        <taxon>Ktedonobacteria</taxon>
        <taxon>Ktedonobacterales</taxon>
        <taxon>Ktedonosporobacteraceae</taxon>
        <taxon>Ktedonosporobacter</taxon>
    </lineage>
</organism>
<dbReference type="RefSeq" id="WP_129891930.1">
    <property type="nucleotide sequence ID" value="NZ_CP035758.1"/>
</dbReference>
<dbReference type="KEGG" id="kbs:EPA93_34830"/>
<comment type="similarity">
    <text evidence="1">Belongs to the sigma-70 factor family. ECF subfamily.</text>
</comment>
<dbReference type="InterPro" id="IPR036104">
    <property type="entry name" value="BFN_sf"/>
</dbReference>
<keyword evidence="5" id="KW-0804">Transcription</keyword>
<dbReference type="PANTHER" id="PTHR43133:SF8">
    <property type="entry name" value="RNA POLYMERASE SIGMA FACTOR HI_1459-RELATED"/>
    <property type="match status" value="1"/>
</dbReference>
<dbReference type="GO" id="GO:0003677">
    <property type="term" value="F:DNA binding"/>
    <property type="evidence" value="ECO:0007669"/>
    <property type="project" value="UniProtKB-KW"/>
</dbReference>
<dbReference type="EMBL" id="CP035758">
    <property type="protein sequence ID" value="QBD80868.1"/>
    <property type="molecule type" value="Genomic_DNA"/>
</dbReference>
<dbReference type="Pfam" id="PF08281">
    <property type="entry name" value="Sigma70_r4_2"/>
    <property type="match status" value="1"/>
</dbReference>
<dbReference type="Gene3D" id="1.10.1740.10">
    <property type="match status" value="1"/>
</dbReference>
<dbReference type="GO" id="GO:0016987">
    <property type="term" value="F:sigma factor activity"/>
    <property type="evidence" value="ECO:0007669"/>
    <property type="project" value="UniProtKB-KW"/>
</dbReference>
<dbReference type="AlphaFoldDB" id="A0A4P6JYI3"/>
<feature type="domain" description="BFN" evidence="6">
    <location>
        <begin position="200"/>
        <end position="333"/>
    </location>
</feature>
<evidence type="ECO:0000256" key="3">
    <source>
        <dbReference type="ARBA" id="ARBA00023082"/>
    </source>
</evidence>
<dbReference type="SUPFAM" id="SSF88659">
    <property type="entry name" value="Sigma3 and sigma4 domains of RNA polymerase sigma factors"/>
    <property type="match status" value="1"/>
</dbReference>
<protein>
    <submittedName>
        <fullName evidence="7">Sigma-70 family RNA polymerase sigma factor</fullName>
    </submittedName>
</protein>
<keyword evidence="3" id="KW-0731">Sigma factor</keyword>
<dbReference type="SUPFAM" id="SSF103256">
    <property type="entry name" value="Hypothetical protein TM0160"/>
    <property type="match status" value="1"/>
</dbReference>
<dbReference type="Gene3D" id="3.10.690.10">
    <property type="entry name" value="Bifunctional nuclease domain"/>
    <property type="match status" value="1"/>
</dbReference>
<proteinExistence type="inferred from homology"/>
<dbReference type="PROSITE" id="PS51658">
    <property type="entry name" value="BFN"/>
    <property type="match status" value="1"/>
</dbReference>
<dbReference type="OrthoDB" id="5379939at2"/>
<evidence type="ECO:0000313" key="7">
    <source>
        <dbReference type="EMBL" id="QBD80868.1"/>
    </source>
</evidence>
<dbReference type="Gene3D" id="2.60.120.260">
    <property type="entry name" value="Galactose-binding domain-like"/>
    <property type="match status" value="2"/>
</dbReference>
<dbReference type="InterPro" id="IPR036388">
    <property type="entry name" value="WH-like_DNA-bd_sf"/>
</dbReference>
<dbReference type="Proteomes" id="UP000290365">
    <property type="component" value="Chromosome"/>
</dbReference>
<dbReference type="InterPro" id="IPR013324">
    <property type="entry name" value="RNA_pol_sigma_r3/r4-like"/>
</dbReference>